<evidence type="ECO:0000256" key="4">
    <source>
        <dbReference type="ARBA" id="ARBA00022723"/>
    </source>
</evidence>
<dbReference type="SUPFAM" id="SSF54001">
    <property type="entry name" value="Cysteine proteinases"/>
    <property type="match status" value="1"/>
</dbReference>
<dbReference type="GeneID" id="7449194"/>
<evidence type="ECO:0000256" key="2">
    <source>
        <dbReference type="ARBA" id="ARBA00022539"/>
    </source>
</evidence>
<dbReference type="eggNOG" id="KOG0632">
    <property type="taxonomic scope" value="Eukaryota"/>
</dbReference>
<dbReference type="GO" id="GO:0010038">
    <property type="term" value="P:response to metal ion"/>
    <property type="evidence" value="ECO:0007669"/>
    <property type="project" value="InterPro"/>
</dbReference>
<dbReference type="EMBL" id="CP001160">
    <property type="protein sequence ID" value="ACI64846.1"/>
    <property type="molecule type" value="Genomic_DNA"/>
</dbReference>
<dbReference type="InterPro" id="IPR038156">
    <property type="entry name" value="PCS_N_sf"/>
</dbReference>
<sequence length="340" mass="37495">MTLWNPAQPRPTEEKLPITYSKLDVSNVLSTAKDESKLLSISSIAASLSAPSPISTSSNSKTHILYHASEAAFQLLYDSSNSKNYYLSEYALDYFLLSSSGFDAQINQAYCAVASVAAMLNSLRYSKRFRDVGDVTEWSFDLPKDPRYDPYPYATQQDILVGDCVWNNPPYGLSLEQASNLVKCHTSASDWDVTVQEVDPSKVSLSKMRYDLKSALIDPDSRVMINYDRKGIGQVGGGHFSPLGAYHASTDSFLVMDVAKYKYPPVWVGADTLFDAMATVDNCGSYDFPQGQERLTDDSSGGSSNGVLLNPMTTDDYTKALKVLGCKQKMRGYLILKKKA</sequence>
<dbReference type="PROSITE" id="PS51443">
    <property type="entry name" value="PCS"/>
    <property type="match status" value="1"/>
</dbReference>
<keyword evidence="4" id="KW-0479">Metal-binding</keyword>
<reference evidence="6 7" key="2">
    <citation type="journal article" date="2008" name="Nature">
        <title>The Phaeodactylum genome reveals the evolutionary history of diatom genomes.</title>
        <authorList>
            <person name="Bowler C."/>
            <person name="Allen A.E."/>
            <person name="Badger J.H."/>
            <person name="Grimwood J."/>
            <person name="Jabbari K."/>
            <person name="Kuo A."/>
            <person name="Maheswari U."/>
            <person name="Martens C."/>
            <person name="Maumus F."/>
            <person name="Otillar R.P."/>
            <person name="Rayko E."/>
            <person name="Salamov A."/>
            <person name="Vandepoele K."/>
            <person name="Beszteri B."/>
            <person name="Gruber A."/>
            <person name="Heijde M."/>
            <person name="Katinka M."/>
            <person name="Mock T."/>
            <person name="Valentin K."/>
            <person name="Verret F."/>
            <person name="Berges J.A."/>
            <person name="Brownlee C."/>
            <person name="Cadoret J.P."/>
            <person name="Chiovitti A."/>
            <person name="Choi C.J."/>
            <person name="Coesel S."/>
            <person name="De Martino A."/>
            <person name="Detter J.C."/>
            <person name="Durkin C."/>
            <person name="Falciatore A."/>
            <person name="Fournet J."/>
            <person name="Haruta M."/>
            <person name="Huysman M.J."/>
            <person name="Jenkins B.D."/>
            <person name="Jiroutova K."/>
            <person name="Jorgensen R.E."/>
            <person name="Joubert Y."/>
            <person name="Kaplan A."/>
            <person name="Kroger N."/>
            <person name="Kroth P.G."/>
            <person name="La Roche J."/>
            <person name="Lindquist E."/>
            <person name="Lommer M."/>
            <person name="Martin-Jezequel V."/>
            <person name="Lopez P.J."/>
            <person name="Lucas S."/>
            <person name="Mangogna M."/>
            <person name="McGinnis K."/>
            <person name="Medlin L.K."/>
            <person name="Montsant A."/>
            <person name="Oudot-Le Secq M.P."/>
            <person name="Napoli C."/>
            <person name="Obornik M."/>
            <person name="Parker M.S."/>
            <person name="Petit J.L."/>
            <person name="Porcel B.M."/>
            <person name="Poulsen N."/>
            <person name="Robison M."/>
            <person name="Rychlewski L."/>
            <person name="Rynearson T.A."/>
            <person name="Schmutz J."/>
            <person name="Shapiro H."/>
            <person name="Siaut M."/>
            <person name="Stanley M."/>
            <person name="Sussman M.R."/>
            <person name="Taylor A.R."/>
            <person name="Vardi A."/>
            <person name="von Dassow P."/>
            <person name="Vyverman W."/>
            <person name="Willis A."/>
            <person name="Wyrwicz L.S."/>
            <person name="Rokhsar D.S."/>
            <person name="Weissenbach J."/>
            <person name="Armbrust E.V."/>
            <person name="Green B.R."/>
            <person name="Van de Peer Y."/>
            <person name="Grigoriev I.V."/>
        </authorList>
    </citation>
    <scope>NUCLEOTIDE SEQUENCE [LARGE SCALE GENOMIC DNA]</scope>
    <source>
        <strain evidence="6 7">CCMP1335</strain>
    </source>
</reference>
<keyword evidence="2" id="KW-0104">Cadmium</keyword>
<dbReference type="InterPro" id="IPR040409">
    <property type="entry name" value="PCS-like"/>
</dbReference>
<evidence type="ECO:0000256" key="3">
    <source>
        <dbReference type="ARBA" id="ARBA00022679"/>
    </source>
</evidence>
<feature type="domain" description="Peptidase C83" evidence="5">
    <location>
        <begin position="59"/>
        <end position="298"/>
    </location>
</feature>
<dbReference type="OMA" id="NYDRKGI"/>
<dbReference type="AlphaFoldDB" id="B5YMQ1"/>
<evidence type="ECO:0000256" key="1">
    <source>
        <dbReference type="ARBA" id="ARBA00012468"/>
    </source>
</evidence>
<dbReference type="GO" id="GO:0016756">
    <property type="term" value="F:glutathione gamma-glutamylcysteinyltransferase activity"/>
    <property type="evidence" value="ECO:0007669"/>
    <property type="project" value="UniProtKB-EC"/>
</dbReference>
<gene>
    <name evidence="6" type="ORF">THAPS_263132</name>
</gene>
<dbReference type="RefSeq" id="XP_002296129.1">
    <property type="nucleotide sequence ID" value="XM_002296093.1"/>
</dbReference>
<dbReference type="Pfam" id="PF05023">
    <property type="entry name" value="Phytochelatin"/>
    <property type="match status" value="1"/>
</dbReference>
<dbReference type="MEROPS" id="C83.001"/>
<dbReference type="InterPro" id="IPR038765">
    <property type="entry name" value="Papain-like_cys_pep_sf"/>
</dbReference>
<dbReference type="PaxDb" id="35128-Thaps263132"/>
<reference evidence="6 7" key="1">
    <citation type="journal article" date="2004" name="Science">
        <title>The genome of the diatom Thalassiosira pseudonana: ecology, evolution, and metabolism.</title>
        <authorList>
            <person name="Armbrust E.V."/>
            <person name="Berges J.A."/>
            <person name="Bowler C."/>
            <person name="Green B.R."/>
            <person name="Martinez D."/>
            <person name="Putnam N.H."/>
            <person name="Zhou S."/>
            <person name="Allen A.E."/>
            <person name="Apt K.E."/>
            <person name="Bechner M."/>
            <person name="Brzezinski M.A."/>
            <person name="Chaal B.K."/>
            <person name="Chiovitti A."/>
            <person name="Davis A.K."/>
            <person name="Demarest M.S."/>
            <person name="Detter J.C."/>
            <person name="Glavina T."/>
            <person name="Goodstein D."/>
            <person name="Hadi M.Z."/>
            <person name="Hellsten U."/>
            <person name="Hildebrand M."/>
            <person name="Jenkins B.D."/>
            <person name="Jurka J."/>
            <person name="Kapitonov V.V."/>
            <person name="Kroger N."/>
            <person name="Lau W.W."/>
            <person name="Lane T.W."/>
            <person name="Larimer F.W."/>
            <person name="Lippmeier J.C."/>
            <person name="Lucas S."/>
            <person name="Medina M."/>
            <person name="Montsant A."/>
            <person name="Obornik M."/>
            <person name="Parker M.S."/>
            <person name="Palenik B."/>
            <person name="Pazour G.J."/>
            <person name="Richardson P.M."/>
            <person name="Rynearson T.A."/>
            <person name="Saito M.A."/>
            <person name="Schwartz D.C."/>
            <person name="Thamatrakoln K."/>
            <person name="Valentin K."/>
            <person name="Vardi A."/>
            <person name="Wilkerson F.P."/>
            <person name="Rokhsar D.S."/>
        </authorList>
    </citation>
    <scope>NUCLEOTIDE SEQUENCE [LARGE SCALE GENOMIC DNA]</scope>
    <source>
        <strain evidence="6 7">CCMP1335</strain>
    </source>
</reference>
<dbReference type="InParanoid" id="B5YMQ1"/>
<accession>B5YMQ1</accession>
<dbReference type="GO" id="GO:0046872">
    <property type="term" value="F:metal ion binding"/>
    <property type="evidence" value="ECO:0007669"/>
    <property type="project" value="UniProtKB-KW"/>
</dbReference>
<evidence type="ECO:0000259" key="5">
    <source>
        <dbReference type="PROSITE" id="PS51443"/>
    </source>
</evidence>
<protein>
    <recommendedName>
        <fullName evidence="1">glutathione gamma-glutamylcysteinyltransferase</fullName>
        <ecNumber evidence="1">2.3.2.15</ecNumber>
    </recommendedName>
</protein>
<evidence type="ECO:0000313" key="7">
    <source>
        <dbReference type="Proteomes" id="UP000001449"/>
    </source>
</evidence>
<dbReference type="HOGENOM" id="CLU_817586_0_0_1"/>
<dbReference type="EC" id="2.3.2.15" evidence="1"/>
<proteinExistence type="predicted"/>
<dbReference type="GO" id="GO:0046938">
    <property type="term" value="P:phytochelatin biosynthetic process"/>
    <property type="evidence" value="ECO:0007669"/>
    <property type="project" value="InterPro"/>
</dbReference>
<evidence type="ECO:0000313" key="6">
    <source>
        <dbReference type="EMBL" id="ACI64846.1"/>
    </source>
</evidence>
<dbReference type="Proteomes" id="UP000001449">
    <property type="component" value="Chromosome 7"/>
</dbReference>
<dbReference type="PANTHER" id="PTHR33447:SF20">
    <property type="entry name" value="GLUTATHIONE GAMMA-GLUTAMYLCYSTEINYLTRANSFERASE"/>
    <property type="match status" value="1"/>
</dbReference>
<dbReference type="InterPro" id="IPR007719">
    <property type="entry name" value="PCS_N"/>
</dbReference>
<name>B5YMQ1_THAPS</name>
<keyword evidence="7" id="KW-1185">Reference proteome</keyword>
<dbReference type="PANTHER" id="PTHR33447">
    <property type="entry name" value="GLUTATHIONE GAMMA-GLUTAMYLCYSTEINYLTRANSFERASE"/>
    <property type="match status" value="1"/>
</dbReference>
<organism evidence="6 7">
    <name type="scientific">Thalassiosira pseudonana</name>
    <name type="common">Marine diatom</name>
    <name type="synonym">Cyclotella nana</name>
    <dbReference type="NCBI Taxonomy" id="35128"/>
    <lineage>
        <taxon>Eukaryota</taxon>
        <taxon>Sar</taxon>
        <taxon>Stramenopiles</taxon>
        <taxon>Ochrophyta</taxon>
        <taxon>Bacillariophyta</taxon>
        <taxon>Coscinodiscophyceae</taxon>
        <taxon>Thalassiosirophycidae</taxon>
        <taxon>Thalassiosirales</taxon>
        <taxon>Thalassiosiraceae</taxon>
        <taxon>Thalassiosira</taxon>
    </lineage>
</organism>
<dbReference type="KEGG" id="tps:THAPS_263132"/>
<keyword evidence="3" id="KW-0808">Transferase</keyword>
<dbReference type="Gene3D" id="3.90.70.30">
    <property type="entry name" value="Phytochelatin synthase, N-terminal domain"/>
    <property type="match status" value="1"/>
</dbReference>
<feature type="non-terminal residue" evidence="6">
    <location>
        <position position="1"/>
    </location>
</feature>